<dbReference type="Proteomes" id="UP000578819">
    <property type="component" value="Unassembled WGS sequence"/>
</dbReference>
<protein>
    <submittedName>
        <fullName evidence="4">Uncharacterized protein (TIGR02594 family)</fullName>
    </submittedName>
</protein>
<dbReference type="InterPro" id="IPR038765">
    <property type="entry name" value="Papain-like_cys_pep_sf"/>
</dbReference>
<keyword evidence="5" id="KW-1185">Reference proteome</keyword>
<evidence type="ECO:0000256" key="1">
    <source>
        <dbReference type="ARBA" id="ARBA00022737"/>
    </source>
</evidence>
<dbReference type="SUPFAM" id="SSF54001">
    <property type="entry name" value="Cysteine proteinases"/>
    <property type="match status" value="1"/>
</dbReference>
<feature type="compositionally biased region" description="Low complexity" evidence="2">
    <location>
        <begin position="72"/>
        <end position="84"/>
    </location>
</feature>
<feature type="region of interest" description="Disordered" evidence="2">
    <location>
        <begin position="72"/>
        <end position="91"/>
    </location>
</feature>
<proteinExistence type="predicted"/>
<dbReference type="InterPro" id="IPR050708">
    <property type="entry name" value="T6SS_VgrG/RHS"/>
</dbReference>
<dbReference type="InterPro" id="IPR031325">
    <property type="entry name" value="RHS_repeat"/>
</dbReference>
<evidence type="ECO:0000313" key="5">
    <source>
        <dbReference type="Proteomes" id="UP000578819"/>
    </source>
</evidence>
<evidence type="ECO:0000259" key="3">
    <source>
        <dbReference type="PROSITE" id="PS50911"/>
    </source>
</evidence>
<dbReference type="PROSITE" id="PS50911">
    <property type="entry name" value="CHAP"/>
    <property type="match status" value="1"/>
</dbReference>
<dbReference type="InterPro" id="IPR056823">
    <property type="entry name" value="TEN-like_YD-shell"/>
</dbReference>
<dbReference type="Pfam" id="PF25023">
    <property type="entry name" value="TEN_YD-shell"/>
    <property type="match status" value="1"/>
</dbReference>
<evidence type="ECO:0000256" key="2">
    <source>
        <dbReference type="SAM" id="MobiDB-lite"/>
    </source>
</evidence>
<dbReference type="InterPro" id="IPR022385">
    <property type="entry name" value="Rhs_assc_core"/>
</dbReference>
<accession>A0A7W7WQL6</accession>
<dbReference type="Gene3D" id="2.180.10.10">
    <property type="entry name" value="RHS repeat-associated core"/>
    <property type="match status" value="2"/>
</dbReference>
<dbReference type="InterPro" id="IPR007921">
    <property type="entry name" value="CHAP_dom"/>
</dbReference>
<dbReference type="PANTHER" id="PTHR32305">
    <property type="match status" value="1"/>
</dbReference>
<evidence type="ECO:0000313" key="4">
    <source>
        <dbReference type="EMBL" id="MBB4959612.1"/>
    </source>
</evidence>
<sequence length="2022" mass="218902">MTALALALGGAPALGAPTTARTDGTRIPTMMPVTGTTLPAKPVPPDPARLAANGPSPVASWPRAGTAELTTPAAATRAGTPSRSRAGDLPIWLGTSDTGKVRVRVEVFGQDQSRRLGITGLLIGLSRSGESTPTVDKPSRVPLEVDYSAFRAAVGGEFAARLRLIRLPGCVLQTILDTPAGPLTPNCTGETSEVETRNHFTTSRLSAGVEVPNTGSVLYAVLAAPSGSTGSFSAAELTPSARWQVGLQSGDFTWSYPLKVPVMPGPKPELALSYSSGGVDGRMGSSNNQPSWVGEGFDLAPGYIQRSYRPCHKDTGGNAGTQDQCWVSHNATAVFSGVGGELVRDDATGTWRAQEDSGWRVELLTGATNGDNDGEYWRLTSRDGTQYYFGLNRLPGWSSGRPETQSTWTAPVFGNHAGEPCRTGTPATSWCQQAYRWNLDYVVDRHGDVLSYHYQKESNSYGRWNGNPYFGQTTAYTRGGYLTRIDYGQRDGAVYTTTAPARVVFTAADRCRTSGTACDPANSANWKNWPDTPWDQHCASSCTYYWEPTFWTGKRLASVTTQVHDGSGYASVDSWTLRQTYPDPYPASEPWGEENDASRSLWLNGIVHTGHVGGTVSLPEVTFAGVSLANRHNSNESFPSLYKWRVSAINSESGGRVEVTYSNPQCGGEPYIIPDQNVSRCYPHSDLPAPYGGPDVFYKYVVNRVTQRDLVGGNPDQVTDYEYVGGAAWRYDDSDTTATADRNWNQWRGYQKVRVRTGNPALGTQALTEQLFLRGMNGDRNRDGTVKNVKVVDSQGGSVDDHPYWRGAVRETIIFNGVGGSAVERQLSEPMQIRRTASRNRSIGALDAYLTGEKTSQKTITSANSTRTTEVRNEYDTHGRLIRTTDLGDVSVAEDDLCIRVTYVDNATGWVLDAEARVEKVGVRCDQDPSYPADLVADSRFYYDGATVWGTPPSIGDVTRVEEATSYDNGPVYVETERMAYDAHGRVVEKYDGVGNKTTTTYQPATGAQPTVTTVTNPLGHVVTTTFDRLLGLPVKTTDANNQVTEMTYDPLGRMSRAWAPGRIRASQSPTTEFVYTIRTSGPSVVETKALLADGSGYQSSFTLYDGLLRERQTQSPSPSGGRIVTDHRYDHYGRVDRVNAPYWNNQGGPGGTLVNVADSAVPAQTRYLYDGANREVAEILLATGVEKWRTTTSYGHNSVTTAPPAGEPATTKILDGLDRVTELRQYTGGTPTGPYEATRYTYTRAGEIATVTDPAGNVWRHFYDLRGRKVRSEDPDAGVNVSTYDNEDRMTSATDGRGRTLAYTYDALGRRTATHEGTTTGPKLAEWSYDTAPGGRGLVAGAVRYSGGNAYRSEVLGYDATGRPTGTAVVIPAAEGALAGRYETRFGYNLAGQLTTAQLPAAGDLPAETLRHGYSSGPVSLPTTLGTGSTALVQSAAYTELAELRSVTLGAASAQVVREFSYEADTRRQATAQTRLTTGTTQTTVSSVGYHYDPAGNVTRIADTAVSDVQCFRSDALRRLVAAWTPASGDCAAEPSVAALGGPAAYWHSYGYDKVGNRTSEVRHTTSGDTTRSYTYPAAGEPQPHTLRTVVTSGTGGPRTDSYAYDPDGNTTSRTVAGIGQQLSWDAEGHLVTVTEAGRTTSYLYDADGNRLIRRDSEGTTVYLGDTELRLADGSVAGTRYYTFGGGTVGVRTGGKLTWLVPDQHGTGQLAIDATTHQVTRRYLLPFGGPRGGAVPDWPGERGFVGGTVDPTGLTHLGAREYDPETGRFISVDPLIDTDDPQQMDGFAYANNNPTTFTDPDGLLTTSAARKKAKKPEPKPDPRLVGKKDQELRERIVKIAEKEWKRAQKLAKKYGGFENIPEREFDKYYKELRQMLGEKLYTKMFGDWFKNANAETAWCAVFATWVLVKAGVNPKDLPSSSAAWATNWGRNKGKHSDPRPGDIVVFGKPGSDGHVEFVTKVHKDGTITTIGGNRGRPGAVKKQRIDPRTARAGANKLIWGYISPPVRMTGYKGVQGNWPWK</sequence>
<dbReference type="Pfam" id="PF05257">
    <property type="entry name" value="CHAP"/>
    <property type="match status" value="1"/>
</dbReference>
<dbReference type="RefSeq" id="WP_184535515.1">
    <property type="nucleotide sequence ID" value="NZ_JACHJW010000001.1"/>
</dbReference>
<gene>
    <name evidence="4" type="ORF">FHR38_003345</name>
</gene>
<dbReference type="EMBL" id="JACHJW010000001">
    <property type="protein sequence ID" value="MBB4959612.1"/>
    <property type="molecule type" value="Genomic_DNA"/>
</dbReference>
<name>A0A7W7WQL6_9ACTN</name>
<organism evidence="4 5">
    <name type="scientific">Micromonospora polyrhachis</name>
    <dbReference type="NCBI Taxonomy" id="1282883"/>
    <lineage>
        <taxon>Bacteria</taxon>
        <taxon>Bacillati</taxon>
        <taxon>Actinomycetota</taxon>
        <taxon>Actinomycetes</taxon>
        <taxon>Micromonosporales</taxon>
        <taxon>Micromonosporaceae</taxon>
        <taxon>Micromonospora</taxon>
    </lineage>
</organism>
<feature type="region of interest" description="Disordered" evidence="2">
    <location>
        <begin position="1579"/>
        <end position="1610"/>
    </location>
</feature>
<comment type="caution">
    <text evidence="4">The sequence shown here is derived from an EMBL/GenBank/DDBJ whole genome shotgun (WGS) entry which is preliminary data.</text>
</comment>
<dbReference type="InterPro" id="IPR006530">
    <property type="entry name" value="YD"/>
</dbReference>
<dbReference type="NCBIfam" id="TIGR01643">
    <property type="entry name" value="YD_repeat_2x"/>
    <property type="match status" value="3"/>
</dbReference>
<dbReference type="Pfam" id="PF05593">
    <property type="entry name" value="RHS_repeat"/>
    <property type="match status" value="1"/>
</dbReference>
<reference evidence="4 5" key="1">
    <citation type="submission" date="2020-08" db="EMBL/GenBank/DDBJ databases">
        <title>Sequencing the genomes of 1000 actinobacteria strains.</title>
        <authorList>
            <person name="Klenk H.-P."/>
        </authorList>
    </citation>
    <scope>NUCLEOTIDE SEQUENCE [LARGE SCALE GENOMIC DNA]</scope>
    <source>
        <strain evidence="4 5">DSM 45886</strain>
    </source>
</reference>
<dbReference type="NCBIfam" id="TIGR03696">
    <property type="entry name" value="Rhs_assc_core"/>
    <property type="match status" value="1"/>
</dbReference>
<dbReference type="PANTHER" id="PTHR32305:SF17">
    <property type="entry name" value="TRNA NUCLEASE WAPA"/>
    <property type="match status" value="1"/>
</dbReference>
<feature type="domain" description="Peptidase C51" evidence="3">
    <location>
        <begin position="1875"/>
        <end position="2004"/>
    </location>
</feature>
<keyword evidence="1" id="KW-0677">Repeat</keyword>
<dbReference type="Gene3D" id="3.90.1720.10">
    <property type="entry name" value="endopeptidase domain like (from Nostoc punctiforme)"/>
    <property type="match status" value="1"/>
</dbReference>